<dbReference type="GeneID" id="41599539"/>
<dbReference type="HOGENOM" id="CLU_2115374_0_0_2"/>
<dbReference type="InterPro" id="IPR011706">
    <property type="entry name" value="Cu-oxidase_C"/>
</dbReference>
<dbReference type="InterPro" id="IPR008972">
    <property type="entry name" value="Cupredoxin"/>
</dbReference>
<dbReference type="GO" id="GO:0016491">
    <property type="term" value="F:oxidoreductase activity"/>
    <property type="evidence" value="ECO:0007669"/>
    <property type="project" value="InterPro"/>
</dbReference>
<accession>A0A0C5C8R3</accession>
<dbReference type="AlphaFoldDB" id="A0A0C5C8R3"/>
<dbReference type="GO" id="GO:0005507">
    <property type="term" value="F:copper ion binding"/>
    <property type="evidence" value="ECO:0007669"/>
    <property type="project" value="InterPro"/>
</dbReference>
<proteinExistence type="predicted"/>
<dbReference type="STRING" id="1582439.NPIRD3C_0376"/>
<dbReference type="SUPFAM" id="SSF49503">
    <property type="entry name" value="Cupredoxins"/>
    <property type="match status" value="1"/>
</dbReference>
<evidence type="ECO:0000313" key="2">
    <source>
        <dbReference type="EMBL" id="AJM91592.1"/>
    </source>
</evidence>
<protein>
    <recommendedName>
        <fullName evidence="1">Plastocyanin-like domain-containing protein</fullName>
    </recommendedName>
</protein>
<gene>
    <name evidence="2" type="ORF">NPIRD3C_0376</name>
</gene>
<evidence type="ECO:0000313" key="3">
    <source>
        <dbReference type="Proteomes" id="UP000032027"/>
    </source>
</evidence>
<dbReference type="RefSeq" id="WP_148702577.1">
    <property type="nucleotide sequence ID" value="NZ_CP010868.1"/>
</dbReference>
<feature type="domain" description="Plastocyanin-like" evidence="1">
    <location>
        <begin position="70"/>
        <end position="111"/>
    </location>
</feature>
<keyword evidence="3" id="KW-1185">Reference proteome</keyword>
<reference evidence="2 3" key="3">
    <citation type="journal article" date="2019" name="Int. J. Syst. Evol. Microbiol.">
        <title>Nitrosopumilus adriaticus sp. nov. and Nitrosopumilus piranensis sp. nov., two ammonia-oxidizing archaea from the Adriatic Sea and members of the class Nitrososphaeria.</title>
        <authorList>
            <person name="Bayer B."/>
            <person name="Vojvoda J."/>
            <person name="Reinthaler T."/>
            <person name="Reyes C."/>
            <person name="Pinto M."/>
            <person name="Herndl G.J."/>
        </authorList>
    </citation>
    <scope>NUCLEOTIDE SEQUENCE [LARGE SCALE GENOMIC DNA]</scope>
    <source>
        <strain evidence="2 3">D3C</strain>
    </source>
</reference>
<dbReference type="OrthoDB" id="12293at2157"/>
<name>A0A0C5C8R3_9ARCH</name>
<sequence>MKFLNSLGGKIILGIAFLFVLSFSINYAFPTQDIQTQTLVTNVKNIQTTGDIIDPINYGNLFNYNPAVTQNEHSSFTDVVTMSQGDRGIIEFEYDNPGKYLFHAHKTELSEKGG</sequence>
<dbReference type="Pfam" id="PF07731">
    <property type="entry name" value="Cu-oxidase_2"/>
    <property type="match status" value="1"/>
</dbReference>
<dbReference type="PATRIC" id="fig|1582439.9.peg.379"/>
<dbReference type="Gene3D" id="2.60.40.420">
    <property type="entry name" value="Cupredoxins - blue copper proteins"/>
    <property type="match status" value="1"/>
</dbReference>
<evidence type="ECO:0000259" key="1">
    <source>
        <dbReference type="Pfam" id="PF07731"/>
    </source>
</evidence>
<organism evidence="2 3">
    <name type="scientific">Nitrosopumilus piranensis</name>
    <dbReference type="NCBI Taxonomy" id="1582439"/>
    <lineage>
        <taxon>Archaea</taxon>
        <taxon>Nitrososphaerota</taxon>
        <taxon>Nitrososphaeria</taxon>
        <taxon>Nitrosopumilales</taxon>
        <taxon>Nitrosopumilaceae</taxon>
        <taxon>Nitrosopumilus</taxon>
    </lineage>
</organism>
<dbReference type="EMBL" id="CP010868">
    <property type="protein sequence ID" value="AJM91592.1"/>
    <property type="molecule type" value="Genomic_DNA"/>
</dbReference>
<reference evidence="2 3" key="2">
    <citation type="journal article" date="2016" name="ISME J.">
        <title>Physiological and genomic characterization of two novel marine thaumarchaeal strains indicates niche differentiation.</title>
        <authorList>
            <person name="Bayer B."/>
            <person name="Vojvoda J."/>
            <person name="Offre P."/>
            <person name="Alves R.J."/>
            <person name="Elisabeth N.H."/>
            <person name="Garcia J.A."/>
            <person name="Volland J.M."/>
            <person name="Srivastava A."/>
            <person name="Schleper C."/>
            <person name="Herndl G.J."/>
        </authorList>
    </citation>
    <scope>NUCLEOTIDE SEQUENCE [LARGE SCALE GENOMIC DNA]</scope>
    <source>
        <strain evidence="2 3">D3C</strain>
    </source>
</reference>
<dbReference type="Proteomes" id="UP000032027">
    <property type="component" value="Chromosome"/>
</dbReference>
<dbReference type="KEGG" id="nid:NPIRD3C_0376"/>
<reference evidence="3" key="1">
    <citation type="submission" date="2015-02" db="EMBL/GenBank/DDBJ databases">
        <title>Characterization of two novel Thaumarchaeota isolated from the Northern Adriatic Sea.</title>
        <authorList>
            <person name="Bayer B."/>
            <person name="Vojvoda J."/>
            <person name="Offre P."/>
            <person name="Srivastava A."/>
            <person name="Elisabeth N."/>
            <person name="Garcia J.A.L."/>
            <person name="Schleper C."/>
            <person name="Herndl G.J."/>
        </authorList>
    </citation>
    <scope>NUCLEOTIDE SEQUENCE [LARGE SCALE GENOMIC DNA]</scope>
    <source>
        <strain evidence="3">D3C</strain>
    </source>
</reference>